<feature type="signal peptide" evidence="4">
    <location>
        <begin position="1"/>
        <end position="18"/>
    </location>
</feature>
<dbReference type="SUPFAM" id="SSF57501">
    <property type="entry name" value="Cystine-knot cytokines"/>
    <property type="match status" value="1"/>
</dbReference>
<dbReference type="Pfam" id="PF16077">
    <property type="entry name" value="Spaetzle"/>
    <property type="match status" value="1"/>
</dbReference>
<dbReference type="AlphaFoldDB" id="A0A6J2YB73"/>
<feature type="chain" id="PRO_5026982083" evidence="4">
    <location>
        <begin position="19"/>
        <end position="199"/>
    </location>
</feature>
<dbReference type="PANTHER" id="PTHR23199:SF12">
    <property type="entry name" value="NEUROTROPHIN 1-RELATED"/>
    <property type="match status" value="1"/>
</dbReference>
<evidence type="ECO:0000256" key="2">
    <source>
        <dbReference type="ARBA" id="ARBA00023157"/>
    </source>
</evidence>
<evidence type="ECO:0000313" key="6">
    <source>
        <dbReference type="Proteomes" id="UP000504635"/>
    </source>
</evidence>
<dbReference type="InterPro" id="IPR052444">
    <property type="entry name" value="Spz/Toll_ligand-like"/>
</dbReference>
<dbReference type="Proteomes" id="UP000504635">
    <property type="component" value="Unplaced"/>
</dbReference>
<dbReference type="GO" id="GO:0005615">
    <property type="term" value="C:extracellular space"/>
    <property type="evidence" value="ECO:0007669"/>
    <property type="project" value="UniProtKB-ARBA"/>
</dbReference>
<protein>
    <submittedName>
        <fullName evidence="7">Uncharacterized protein LOC115885655 isoform X1</fullName>
    </submittedName>
</protein>
<dbReference type="InterPro" id="IPR029034">
    <property type="entry name" value="Cystine-knot_cytokine"/>
</dbReference>
<dbReference type="Gene3D" id="2.10.90.10">
    <property type="entry name" value="Cystine-knot cytokines"/>
    <property type="match status" value="1"/>
</dbReference>
<organism evidence="6 7">
    <name type="scientific">Sitophilus oryzae</name>
    <name type="common">Rice weevil</name>
    <name type="synonym">Curculio oryzae</name>
    <dbReference type="NCBI Taxonomy" id="7048"/>
    <lineage>
        <taxon>Eukaryota</taxon>
        <taxon>Metazoa</taxon>
        <taxon>Ecdysozoa</taxon>
        <taxon>Arthropoda</taxon>
        <taxon>Hexapoda</taxon>
        <taxon>Insecta</taxon>
        <taxon>Pterygota</taxon>
        <taxon>Neoptera</taxon>
        <taxon>Endopterygota</taxon>
        <taxon>Coleoptera</taxon>
        <taxon>Polyphaga</taxon>
        <taxon>Cucujiformia</taxon>
        <taxon>Curculionidae</taxon>
        <taxon>Dryophthorinae</taxon>
        <taxon>Sitophilus</taxon>
    </lineage>
</organism>
<evidence type="ECO:0000313" key="7">
    <source>
        <dbReference type="RefSeq" id="XP_030760491.1"/>
    </source>
</evidence>
<evidence type="ECO:0000256" key="3">
    <source>
        <dbReference type="ARBA" id="ARBA00023180"/>
    </source>
</evidence>
<keyword evidence="1 4" id="KW-0732">Signal</keyword>
<dbReference type="InParanoid" id="A0A6J2YB73"/>
<dbReference type="PANTHER" id="PTHR23199">
    <property type="entry name" value="NEUROTROPHIN 1-RELATED"/>
    <property type="match status" value="1"/>
</dbReference>
<dbReference type="GO" id="GO:0021556">
    <property type="term" value="P:central nervous system formation"/>
    <property type="evidence" value="ECO:0007669"/>
    <property type="project" value="TreeGrafter"/>
</dbReference>
<proteinExistence type="predicted"/>
<evidence type="ECO:0000256" key="1">
    <source>
        <dbReference type="ARBA" id="ARBA00022729"/>
    </source>
</evidence>
<dbReference type="GO" id="GO:0008083">
    <property type="term" value="F:growth factor activity"/>
    <property type="evidence" value="ECO:0007669"/>
    <property type="project" value="TreeGrafter"/>
</dbReference>
<dbReference type="GeneID" id="115885655"/>
<keyword evidence="6" id="KW-1185">Reference proteome</keyword>
<accession>A0A6J2YB73</accession>
<keyword evidence="2" id="KW-1015">Disulfide bond</keyword>
<reference evidence="7" key="1">
    <citation type="submission" date="2025-08" db="UniProtKB">
        <authorList>
            <consortium name="RefSeq"/>
        </authorList>
    </citation>
    <scope>IDENTIFICATION</scope>
    <source>
        <tissue evidence="7">Gonads</tissue>
    </source>
</reference>
<sequence>MKLESLLVFSVFVCFSVAMTVAPKKKSTEKNKRRFQAVLPAKCKDICEDTKTRYPTKKIQKLIKRKKYLTLFNNKGPLLEPASQPAPFNVLKEQELESENLCRTRTVNMFPKAALNLVTGEPALIVNVPSYQQNLIYETCVDGDGKCVDKESRPYGFQTACKQKYNKVRLVSINSEGKLEHGKFFVPSTCVCSSYTFKR</sequence>
<keyword evidence="3" id="KW-0325">Glycoprotein</keyword>
<dbReference type="GO" id="GO:0045087">
    <property type="term" value="P:innate immune response"/>
    <property type="evidence" value="ECO:0007669"/>
    <property type="project" value="TreeGrafter"/>
</dbReference>
<dbReference type="InterPro" id="IPR032104">
    <property type="entry name" value="Spaetzle"/>
</dbReference>
<evidence type="ECO:0000259" key="5">
    <source>
        <dbReference type="Pfam" id="PF16077"/>
    </source>
</evidence>
<gene>
    <name evidence="7" type="primary">LOC115885655</name>
</gene>
<evidence type="ECO:0000256" key="4">
    <source>
        <dbReference type="SAM" id="SignalP"/>
    </source>
</evidence>
<feature type="domain" description="Spaetzle" evidence="5">
    <location>
        <begin position="100"/>
        <end position="193"/>
    </location>
</feature>
<name>A0A6J2YB73_SITOR</name>
<dbReference type="OrthoDB" id="6359065at2759"/>
<dbReference type="RefSeq" id="XP_030760491.1">
    <property type="nucleotide sequence ID" value="XM_030904631.1"/>
</dbReference>
<dbReference type="KEGG" id="soy:115885655"/>
<dbReference type="GO" id="GO:0005121">
    <property type="term" value="F:Toll binding"/>
    <property type="evidence" value="ECO:0007669"/>
    <property type="project" value="TreeGrafter"/>
</dbReference>